<evidence type="ECO:0000313" key="2">
    <source>
        <dbReference type="EMBL" id="SOZ38649.1"/>
    </source>
</evidence>
<proteinExistence type="predicted"/>
<feature type="region of interest" description="Disordered" evidence="1">
    <location>
        <begin position="113"/>
        <end position="145"/>
    </location>
</feature>
<organism evidence="2 3">
    <name type="scientific">Cupriavidus neocaledonicus</name>
    <dbReference type="NCBI Taxonomy" id="1040979"/>
    <lineage>
        <taxon>Bacteria</taxon>
        <taxon>Pseudomonadati</taxon>
        <taxon>Pseudomonadota</taxon>
        <taxon>Betaproteobacteria</taxon>
        <taxon>Burkholderiales</taxon>
        <taxon>Burkholderiaceae</taxon>
        <taxon>Cupriavidus</taxon>
    </lineage>
</organism>
<reference evidence="2 3" key="1">
    <citation type="submission" date="2018-01" db="EMBL/GenBank/DDBJ databases">
        <authorList>
            <person name="Clerissi C."/>
        </authorList>
    </citation>
    <scope>NUCLEOTIDE SEQUENCE [LARGE SCALE GENOMIC DNA]</scope>
    <source>
        <strain evidence="2">Cupriavidus taiwanensis STM 6082</strain>
    </source>
</reference>
<sequence>MLAGLRFGPHLSLACKLRSRNAKWAGKASDRHALRHGGDCAPRGPAAGAARCRMRRSFYSRCRNCMARVAEPPQCAGGAARRGDVAPGVALAFRPVLARGPVYSEGNAGNNWRAAGAGEHPQRRPSRRGAACGRVLPGQTARGSV</sequence>
<dbReference type="EMBL" id="OFTC01000034">
    <property type="protein sequence ID" value="SOZ38649.1"/>
    <property type="molecule type" value="Genomic_DNA"/>
</dbReference>
<protein>
    <submittedName>
        <fullName evidence="2">Uncharacterized protein</fullName>
    </submittedName>
</protein>
<name>A0ABY1V8V8_9BURK</name>
<gene>
    <name evidence="2" type="ORF">CBM2605_B110178</name>
</gene>
<comment type="caution">
    <text evidence="2">The sequence shown here is derived from an EMBL/GenBank/DDBJ whole genome shotgun (WGS) entry which is preliminary data.</text>
</comment>
<evidence type="ECO:0000313" key="3">
    <source>
        <dbReference type="Proteomes" id="UP000256710"/>
    </source>
</evidence>
<keyword evidence="3" id="KW-1185">Reference proteome</keyword>
<accession>A0ABY1V8V8</accession>
<evidence type="ECO:0000256" key="1">
    <source>
        <dbReference type="SAM" id="MobiDB-lite"/>
    </source>
</evidence>
<dbReference type="Proteomes" id="UP000256710">
    <property type="component" value="Unassembled WGS sequence"/>
</dbReference>